<dbReference type="AlphaFoldDB" id="A0A5M6IS60"/>
<evidence type="ECO:0000256" key="1">
    <source>
        <dbReference type="SAM" id="MobiDB-lite"/>
    </source>
</evidence>
<organism evidence="3 4">
    <name type="scientific">Rhodovastum atsumiense</name>
    <dbReference type="NCBI Taxonomy" id="504468"/>
    <lineage>
        <taxon>Bacteria</taxon>
        <taxon>Pseudomonadati</taxon>
        <taxon>Pseudomonadota</taxon>
        <taxon>Alphaproteobacteria</taxon>
        <taxon>Acetobacterales</taxon>
        <taxon>Acetobacteraceae</taxon>
        <taxon>Rhodovastum</taxon>
    </lineage>
</organism>
<keyword evidence="4" id="KW-1185">Reference proteome</keyword>
<evidence type="ECO:0000313" key="3">
    <source>
        <dbReference type="EMBL" id="KAA5610727.1"/>
    </source>
</evidence>
<feature type="transmembrane region" description="Helical" evidence="2">
    <location>
        <begin position="12"/>
        <end position="29"/>
    </location>
</feature>
<accession>A0A5M6IS60</accession>
<dbReference type="RefSeq" id="WP_203330557.1">
    <property type="nucleotide sequence ID" value="NZ_VWPK01000028.1"/>
</dbReference>
<feature type="compositionally biased region" description="Pro residues" evidence="1">
    <location>
        <begin position="139"/>
        <end position="151"/>
    </location>
</feature>
<feature type="region of interest" description="Disordered" evidence="1">
    <location>
        <begin position="133"/>
        <end position="157"/>
    </location>
</feature>
<gene>
    <name evidence="3" type="ORF">F1189_17530</name>
</gene>
<dbReference type="EMBL" id="VWPK01000028">
    <property type="protein sequence ID" value="KAA5610727.1"/>
    <property type="molecule type" value="Genomic_DNA"/>
</dbReference>
<feature type="non-terminal residue" evidence="3">
    <location>
        <position position="157"/>
    </location>
</feature>
<evidence type="ECO:0000313" key="4">
    <source>
        <dbReference type="Proteomes" id="UP000325255"/>
    </source>
</evidence>
<comment type="caution">
    <text evidence="3">The sequence shown here is derived from an EMBL/GenBank/DDBJ whole genome shotgun (WGS) entry which is preliminary data.</text>
</comment>
<evidence type="ECO:0000256" key="2">
    <source>
        <dbReference type="SAM" id="Phobius"/>
    </source>
</evidence>
<dbReference type="Proteomes" id="UP000325255">
    <property type="component" value="Unassembled WGS sequence"/>
</dbReference>
<name>A0A5M6IS60_9PROT</name>
<keyword evidence="2" id="KW-0472">Membrane</keyword>
<proteinExistence type="predicted"/>
<sequence>MTAEEFVKRPYHFLVFLAFVVVVLLWVAGHGAAGAALYALIGVMTIVARARPDWPGRDKISHDYLPLVLIAWPLFAVRDAHWALMTGNDKAETATAAPKAVAAAKPDRVVATSPSPAAAAAVAVAAAKPAPAPVAAAPRPAPAPAPTPAPSPVAAAP</sequence>
<reference evidence="3 4" key="1">
    <citation type="submission" date="2019-09" db="EMBL/GenBank/DDBJ databases">
        <title>Genome sequence of Rhodovastum atsumiense, a diverse member of the Acetobacteraceae family of non-sulfur purple photosynthetic bacteria.</title>
        <authorList>
            <person name="Meyer T."/>
            <person name="Kyndt J."/>
        </authorList>
    </citation>
    <scope>NUCLEOTIDE SEQUENCE [LARGE SCALE GENOMIC DNA]</scope>
    <source>
        <strain evidence="3 4">DSM 21279</strain>
    </source>
</reference>
<keyword evidence="2" id="KW-0812">Transmembrane</keyword>
<protein>
    <submittedName>
        <fullName evidence="3">Uncharacterized protein</fullName>
    </submittedName>
</protein>
<keyword evidence="2" id="KW-1133">Transmembrane helix</keyword>